<evidence type="ECO:0000259" key="5">
    <source>
        <dbReference type="PROSITE" id="PS50067"/>
    </source>
</evidence>
<evidence type="ECO:0000256" key="1">
    <source>
        <dbReference type="ARBA" id="ARBA00023054"/>
    </source>
</evidence>
<gene>
    <name evidence="6" type="ORF">Pmar_PMAR029017</name>
</gene>
<protein>
    <submittedName>
        <fullName evidence="6">Kinesin heavy chain, putative</fullName>
    </submittedName>
</protein>
<dbReference type="OMA" id="KMRSASN"/>
<comment type="similarity">
    <text evidence="3">Belongs to the TRAFAC class myosin-kinesin ATPase superfamily. Kinesin family.</text>
</comment>
<evidence type="ECO:0000256" key="4">
    <source>
        <dbReference type="SAM" id="Coils"/>
    </source>
</evidence>
<evidence type="ECO:0000313" key="7">
    <source>
        <dbReference type="Proteomes" id="UP000007800"/>
    </source>
</evidence>
<dbReference type="InterPro" id="IPR027640">
    <property type="entry name" value="Kinesin-like_fam"/>
</dbReference>
<dbReference type="SUPFAM" id="SSF52540">
    <property type="entry name" value="P-loop containing nucleoside triphosphate hydrolases"/>
    <property type="match status" value="1"/>
</dbReference>
<dbReference type="Gene3D" id="3.40.850.10">
    <property type="entry name" value="Kinesin motor domain"/>
    <property type="match status" value="2"/>
</dbReference>
<reference evidence="6 7" key="1">
    <citation type="submission" date="2008-07" db="EMBL/GenBank/DDBJ databases">
        <authorList>
            <person name="El-Sayed N."/>
            <person name="Caler E."/>
            <person name="Inman J."/>
            <person name="Amedeo P."/>
            <person name="Hass B."/>
            <person name="Wortman J."/>
        </authorList>
    </citation>
    <scope>NUCLEOTIDE SEQUENCE [LARGE SCALE GENOMIC DNA]</scope>
    <source>
        <strain evidence="7">ATCC 50983 / TXsc</strain>
    </source>
</reference>
<dbReference type="InterPro" id="IPR027417">
    <property type="entry name" value="P-loop_NTPase"/>
</dbReference>
<dbReference type="SMART" id="SM00129">
    <property type="entry name" value="KISc"/>
    <property type="match status" value="1"/>
</dbReference>
<dbReference type="Proteomes" id="UP000007800">
    <property type="component" value="Unassembled WGS sequence"/>
</dbReference>
<evidence type="ECO:0000256" key="3">
    <source>
        <dbReference type="PROSITE-ProRule" id="PRU00283"/>
    </source>
</evidence>
<keyword evidence="2" id="KW-0505">Motor protein</keyword>
<dbReference type="RefSeq" id="XP_002775912.1">
    <property type="nucleotide sequence ID" value="XM_002775866.1"/>
</dbReference>
<dbReference type="EMBL" id="GG679756">
    <property type="protein sequence ID" value="EER07728.1"/>
    <property type="molecule type" value="Genomic_DNA"/>
</dbReference>
<dbReference type="PANTHER" id="PTHR47968">
    <property type="entry name" value="CENTROMERE PROTEIN E"/>
    <property type="match status" value="1"/>
</dbReference>
<dbReference type="InterPro" id="IPR036961">
    <property type="entry name" value="Kinesin_motor_dom_sf"/>
</dbReference>
<dbReference type="InterPro" id="IPR001752">
    <property type="entry name" value="Kinesin_motor_dom"/>
</dbReference>
<feature type="coiled-coil region" evidence="4">
    <location>
        <begin position="251"/>
        <end position="314"/>
    </location>
</feature>
<evidence type="ECO:0000256" key="2">
    <source>
        <dbReference type="ARBA" id="ARBA00023175"/>
    </source>
</evidence>
<dbReference type="Pfam" id="PF00225">
    <property type="entry name" value="Kinesin"/>
    <property type="match status" value="1"/>
</dbReference>
<dbReference type="OrthoDB" id="3176171at2759"/>
<dbReference type="GO" id="GO:0007018">
    <property type="term" value="P:microtubule-based movement"/>
    <property type="evidence" value="ECO:0007669"/>
    <property type="project" value="InterPro"/>
</dbReference>
<dbReference type="GO" id="GO:0003777">
    <property type="term" value="F:microtubule motor activity"/>
    <property type="evidence" value="ECO:0007669"/>
    <property type="project" value="InterPro"/>
</dbReference>
<dbReference type="GO" id="GO:0008017">
    <property type="term" value="F:microtubule binding"/>
    <property type="evidence" value="ECO:0007669"/>
    <property type="project" value="InterPro"/>
</dbReference>
<dbReference type="PRINTS" id="PR00380">
    <property type="entry name" value="KINESINHEAVY"/>
</dbReference>
<organism evidence="7">
    <name type="scientific">Perkinsus marinus (strain ATCC 50983 / TXsc)</name>
    <dbReference type="NCBI Taxonomy" id="423536"/>
    <lineage>
        <taxon>Eukaryota</taxon>
        <taxon>Sar</taxon>
        <taxon>Alveolata</taxon>
        <taxon>Perkinsozoa</taxon>
        <taxon>Perkinsea</taxon>
        <taxon>Perkinsida</taxon>
        <taxon>Perkinsidae</taxon>
        <taxon>Perkinsus</taxon>
    </lineage>
</organism>
<keyword evidence="7" id="KW-1185">Reference proteome</keyword>
<feature type="domain" description="Kinesin motor" evidence="5">
    <location>
        <begin position="1"/>
        <end position="235"/>
    </location>
</feature>
<proteinExistence type="inferred from homology"/>
<comment type="caution">
    <text evidence="3">Lacks conserved residue(s) required for the propagation of feature annotation.</text>
</comment>
<dbReference type="InParanoid" id="C5L6A1"/>
<dbReference type="PANTHER" id="PTHR47968:SF75">
    <property type="entry name" value="CENTROMERE-ASSOCIATED PROTEIN E"/>
    <property type="match status" value="1"/>
</dbReference>
<keyword evidence="1 4" id="KW-0175">Coiled coil</keyword>
<dbReference type="PROSITE" id="PS50067">
    <property type="entry name" value="KINESIN_MOTOR_2"/>
    <property type="match status" value="1"/>
</dbReference>
<name>C5L6A1_PERM5</name>
<accession>C5L6A1</accession>
<evidence type="ECO:0000313" key="6">
    <source>
        <dbReference type="EMBL" id="EER07728.1"/>
    </source>
</evidence>
<dbReference type="AlphaFoldDB" id="C5L6A1"/>
<dbReference type="GO" id="GO:0005524">
    <property type="term" value="F:ATP binding"/>
    <property type="evidence" value="ECO:0007669"/>
    <property type="project" value="InterPro"/>
</dbReference>
<dbReference type="GeneID" id="9042677"/>
<sequence>MSEKRVRIRPISGSEERQAAIHHLKEKTCIQGFNTCLLAYGVVGTGKTYTLHGEQHEELLVHHHPKIGVYIENLTENACNSPQSAMDLLKFGHKMRSASNTNLNSHGSRSHTILRLRFEIEGRMTTALFVDLAGLEDSKHSEIGLTSSHSGRRLKELSFVNKSLFELANCIHSLSTNHHHTSQPVPFRNSKLTLLLSDCLMGNCKTHMLATISPAAVAYHSTVSTLRFASTVKGIKCKCTPVTKGNRNECLIKLAEEVADLKSQLACLKDDHPAAGLCIKVHSHSHLPTHSVGLQEVERSIRAVSTVRDKYRQEWSDAIKEASVHSDLRIGLLK</sequence>